<organism evidence="1 2">
    <name type="scientific">Photobacterium lutimaris</name>
    <dbReference type="NCBI Taxonomy" id="388278"/>
    <lineage>
        <taxon>Bacteria</taxon>
        <taxon>Pseudomonadati</taxon>
        <taxon>Pseudomonadota</taxon>
        <taxon>Gammaproteobacteria</taxon>
        <taxon>Vibrionales</taxon>
        <taxon>Vibrionaceae</taxon>
        <taxon>Photobacterium</taxon>
    </lineage>
</organism>
<sequence>MEKIEIGEFEKSCLLAAIQGYTTNGMQAKEASREAVELVRCLSKELILDDEILAIDYLNKVQQFESRIGRSLDDNEKYHIRKALNDDMSIDDILANNHNYQ</sequence>
<name>A0A2T3ITM5_9GAMM</name>
<accession>A0A2T3ITM5</accession>
<dbReference type="AlphaFoldDB" id="A0A2T3ITM5"/>
<protein>
    <submittedName>
        <fullName evidence="1">Uncharacterized protein</fullName>
    </submittedName>
</protein>
<comment type="caution">
    <text evidence="1">The sequence shown here is derived from an EMBL/GenBank/DDBJ whole genome shotgun (WGS) entry which is preliminary data.</text>
</comment>
<dbReference type="EMBL" id="PYMH01000013">
    <property type="protein sequence ID" value="PSU31716.1"/>
    <property type="molecule type" value="Genomic_DNA"/>
</dbReference>
<dbReference type="RefSeq" id="WP_107350847.1">
    <property type="nucleotide sequence ID" value="NZ_PYMH01000013.1"/>
</dbReference>
<keyword evidence="2" id="KW-1185">Reference proteome</keyword>
<dbReference type="Proteomes" id="UP000241222">
    <property type="component" value="Unassembled WGS sequence"/>
</dbReference>
<reference evidence="1 2" key="1">
    <citation type="submission" date="2018-03" db="EMBL/GenBank/DDBJ databases">
        <title>Whole genome sequencing of Histamine producing bacteria.</title>
        <authorList>
            <person name="Butler K."/>
        </authorList>
    </citation>
    <scope>NUCLEOTIDE SEQUENCE [LARGE SCALE GENOMIC DNA]</scope>
    <source>
        <strain evidence="1 2">JCM 13586</strain>
    </source>
</reference>
<evidence type="ECO:0000313" key="2">
    <source>
        <dbReference type="Proteomes" id="UP000241222"/>
    </source>
</evidence>
<proteinExistence type="predicted"/>
<gene>
    <name evidence="1" type="ORF">C9I99_21250</name>
</gene>
<evidence type="ECO:0000313" key="1">
    <source>
        <dbReference type="EMBL" id="PSU31716.1"/>
    </source>
</evidence>